<comment type="similarity">
    <text evidence="2">Belongs to the OmpP1/FadL family.</text>
</comment>
<evidence type="ECO:0000256" key="6">
    <source>
        <dbReference type="ARBA" id="ARBA00023136"/>
    </source>
</evidence>
<dbReference type="Proteomes" id="UP001562065">
    <property type="component" value="Unassembled WGS sequence"/>
</dbReference>
<proteinExistence type="inferred from homology"/>
<gene>
    <name evidence="8" type="ORF">AB5I84_03380</name>
</gene>
<evidence type="ECO:0000256" key="7">
    <source>
        <dbReference type="ARBA" id="ARBA00023237"/>
    </source>
</evidence>
<sequence>MASAPVWASMGNAPSSYGILPGDVASAQSLSLFSSQISAVYYNPANLVKDRRGSLTLGMLHADHDLKADGRRIEDRPSQQLMLGLKTDLSRLTSSDHPIYFGLMAGVEKYGREMLSFSSNTQSGPQYLTYGRQPLFLTAGIGTQLWRGIDAGIAARVTLHAEAKLYAGTSLGGDTSGEQLEVSAKPVVRPIVGFNLRWGETFCDQAECWLDNLETALSYRASSNTRTKVRADITVPGVIQSPGLQMAIRAYDAMQPDITTLGFKYDFGGMRLGLTGEYQAWGKQQRDLRHDTIKDQGQINFRDIIIPRVGMEVDLSDSLMLTVGVARERSPLASTRTLDVNYIDANKTVFGLGLSAQIPRVPLLAWPVQLDLGYQYQHLDKRDFQLSSSATPGSYATVTTRGDVNVFVGSVSVNF</sequence>
<dbReference type="SUPFAM" id="SSF56935">
    <property type="entry name" value="Porins"/>
    <property type="match status" value="1"/>
</dbReference>
<accession>A0ABV4AHQ9</accession>
<dbReference type="RefSeq" id="WP_369454432.1">
    <property type="nucleotide sequence ID" value="NZ_JBGCUO010000001.1"/>
</dbReference>
<keyword evidence="9" id="KW-1185">Reference proteome</keyword>
<dbReference type="Gene3D" id="2.40.160.60">
    <property type="entry name" value="Outer membrane protein transport protein (OMPP1/FadL/TodX)"/>
    <property type="match status" value="1"/>
</dbReference>
<keyword evidence="6" id="KW-0472">Membrane</keyword>
<dbReference type="EMBL" id="JBGCUO010000001">
    <property type="protein sequence ID" value="MEY1661185.1"/>
    <property type="molecule type" value="Genomic_DNA"/>
</dbReference>
<evidence type="ECO:0000256" key="4">
    <source>
        <dbReference type="ARBA" id="ARBA00022692"/>
    </source>
</evidence>
<comment type="subcellular location">
    <subcellularLocation>
        <location evidence="1">Cell outer membrane</location>
        <topology evidence="1">Multi-pass membrane protein</topology>
    </subcellularLocation>
</comment>
<keyword evidence="3" id="KW-1134">Transmembrane beta strand</keyword>
<evidence type="ECO:0000256" key="2">
    <source>
        <dbReference type="ARBA" id="ARBA00008163"/>
    </source>
</evidence>
<evidence type="ECO:0000256" key="3">
    <source>
        <dbReference type="ARBA" id="ARBA00022452"/>
    </source>
</evidence>
<keyword evidence="7" id="KW-0998">Cell outer membrane</keyword>
<keyword evidence="5" id="KW-0732">Signal</keyword>
<organism evidence="8 9">
    <name type="scientific">Isoalcanivorax beigongshangi</name>
    <dbReference type="NCBI Taxonomy" id="3238810"/>
    <lineage>
        <taxon>Bacteria</taxon>
        <taxon>Pseudomonadati</taxon>
        <taxon>Pseudomonadota</taxon>
        <taxon>Gammaproteobacteria</taxon>
        <taxon>Oceanospirillales</taxon>
        <taxon>Alcanivoracaceae</taxon>
        <taxon>Isoalcanivorax</taxon>
    </lineage>
</organism>
<evidence type="ECO:0000256" key="5">
    <source>
        <dbReference type="ARBA" id="ARBA00022729"/>
    </source>
</evidence>
<dbReference type="PANTHER" id="PTHR35093">
    <property type="entry name" value="OUTER MEMBRANE PROTEIN NMB0088-RELATED"/>
    <property type="match status" value="1"/>
</dbReference>
<keyword evidence="4" id="KW-0812">Transmembrane</keyword>
<evidence type="ECO:0000313" key="9">
    <source>
        <dbReference type="Proteomes" id="UP001562065"/>
    </source>
</evidence>
<comment type="caution">
    <text evidence="8">The sequence shown here is derived from an EMBL/GenBank/DDBJ whole genome shotgun (WGS) entry which is preliminary data.</text>
</comment>
<evidence type="ECO:0000313" key="8">
    <source>
        <dbReference type="EMBL" id="MEY1661185.1"/>
    </source>
</evidence>
<evidence type="ECO:0000256" key="1">
    <source>
        <dbReference type="ARBA" id="ARBA00004571"/>
    </source>
</evidence>
<dbReference type="PANTHER" id="PTHR35093:SF8">
    <property type="entry name" value="OUTER MEMBRANE PROTEIN NMB0088-RELATED"/>
    <property type="match status" value="1"/>
</dbReference>
<name>A0ABV4AHQ9_9GAMM</name>
<reference evidence="8 9" key="1">
    <citation type="submission" date="2024-07" db="EMBL/GenBank/DDBJ databases">
        <authorList>
            <person name="Ren Q."/>
        </authorList>
    </citation>
    <scope>NUCLEOTIDE SEQUENCE [LARGE SCALE GENOMIC DNA]</scope>
    <source>
        <strain evidence="8 9">REN37</strain>
    </source>
</reference>
<protein>
    <submittedName>
        <fullName evidence="8">OmpP1/FadL family transporter</fullName>
    </submittedName>
</protein>
<dbReference type="InterPro" id="IPR005017">
    <property type="entry name" value="OMPP1/FadL/TodX"/>
</dbReference>